<dbReference type="SUPFAM" id="SSF56655">
    <property type="entry name" value="Carbohydrate phosphatase"/>
    <property type="match status" value="1"/>
</dbReference>
<comment type="cofactor">
    <cofactor evidence="1">
        <name>Mg(2+)</name>
        <dbReference type="ChEBI" id="CHEBI:18420"/>
    </cofactor>
</comment>
<dbReference type="InterPro" id="IPR051090">
    <property type="entry name" value="Inositol_monoP_superfamily"/>
</dbReference>
<dbReference type="InterPro" id="IPR020583">
    <property type="entry name" value="Inositol_monoP_metal-BS"/>
</dbReference>
<evidence type="ECO:0000256" key="6">
    <source>
        <dbReference type="ARBA" id="ARBA00022723"/>
    </source>
</evidence>
<proteinExistence type="inferred from homology"/>
<gene>
    <name evidence="12" type="primary">hisN</name>
    <name evidence="12" type="ORF">SCD90_13710</name>
</gene>
<keyword evidence="13" id="KW-1185">Reference proteome</keyword>
<dbReference type="Pfam" id="PF00459">
    <property type="entry name" value="Inositol_P"/>
    <property type="match status" value="1"/>
</dbReference>
<evidence type="ECO:0000313" key="13">
    <source>
        <dbReference type="Proteomes" id="UP001274321"/>
    </source>
</evidence>
<comment type="catalytic activity">
    <reaction evidence="10">
        <text>L-histidinol phosphate + H2O = L-histidinol + phosphate</text>
        <dbReference type="Rhea" id="RHEA:14465"/>
        <dbReference type="ChEBI" id="CHEBI:15377"/>
        <dbReference type="ChEBI" id="CHEBI:43474"/>
        <dbReference type="ChEBI" id="CHEBI:57699"/>
        <dbReference type="ChEBI" id="CHEBI:57980"/>
        <dbReference type="EC" id="3.1.3.15"/>
    </reaction>
</comment>
<keyword evidence="8" id="KW-0460">Magnesium</keyword>
<dbReference type="PRINTS" id="PR00377">
    <property type="entry name" value="IMPHPHTASES"/>
</dbReference>
<reference evidence="12 13" key="1">
    <citation type="submission" date="2023-11" db="EMBL/GenBank/DDBJ databases">
        <authorList>
            <person name="Bao R."/>
        </authorList>
    </citation>
    <scope>NUCLEOTIDE SEQUENCE [LARGE SCALE GENOMIC DNA]</scope>
    <source>
        <strain evidence="12 13">PJ23</strain>
    </source>
</reference>
<sequence>MTAVDFEGFVERLATVAGEAVMPFFRTMIGVEDKGGLGKFDPVTAADRAGESAMRQLIKSTFPGHGIVGEEFGSENESAEYVWVLDPIDGTRGFITGLPTWGTLIGLLKGGVPVYGTMSQPFTKERFFGDGGSARCRGPHGERKLRTRACARLEDATLSSTSPRLFSGGDLVAFEALEDRTRHTRFGGDCYAYCMLAAGQIDLVVEVGLKPYDIVALIPVIEGAGGVITDWEGGPAAAGGRVIAAGDRRIHAAAMDLLRSAGA</sequence>
<dbReference type="CDD" id="cd01641">
    <property type="entry name" value="Bacterial_IMPase_like_1"/>
    <property type="match status" value="1"/>
</dbReference>
<protein>
    <recommendedName>
        <fullName evidence="4 11">Histidinol-phosphatase</fullName>
        <ecNumber evidence="4 11">3.1.3.15</ecNumber>
    </recommendedName>
</protein>
<evidence type="ECO:0000313" key="12">
    <source>
        <dbReference type="EMBL" id="MDX6807123.1"/>
    </source>
</evidence>
<evidence type="ECO:0000256" key="3">
    <source>
        <dbReference type="ARBA" id="ARBA00009759"/>
    </source>
</evidence>
<keyword evidence="6" id="KW-0479">Metal-binding</keyword>
<name>A0ABU4RSJ5_9HYPH</name>
<evidence type="ECO:0000256" key="10">
    <source>
        <dbReference type="ARBA" id="ARBA00049158"/>
    </source>
</evidence>
<dbReference type="PANTHER" id="PTHR43200">
    <property type="entry name" value="PHOSPHATASE"/>
    <property type="match status" value="1"/>
</dbReference>
<keyword evidence="9" id="KW-0368">Histidine biosynthesis</keyword>
<dbReference type="Gene3D" id="3.30.540.10">
    <property type="entry name" value="Fructose-1,6-Bisphosphatase, subunit A, domain 1"/>
    <property type="match status" value="1"/>
</dbReference>
<accession>A0ABU4RSJ5</accession>
<evidence type="ECO:0000256" key="7">
    <source>
        <dbReference type="ARBA" id="ARBA00022801"/>
    </source>
</evidence>
<evidence type="ECO:0000256" key="5">
    <source>
        <dbReference type="ARBA" id="ARBA00022605"/>
    </source>
</evidence>
<dbReference type="Proteomes" id="UP001274321">
    <property type="component" value="Unassembled WGS sequence"/>
</dbReference>
<evidence type="ECO:0000256" key="8">
    <source>
        <dbReference type="ARBA" id="ARBA00022842"/>
    </source>
</evidence>
<dbReference type="GO" id="GO:0004401">
    <property type="term" value="F:histidinol-phosphatase activity"/>
    <property type="evidence" value="ECO:0007669"/>
    <property type="project" value="UniProtKB-EC"/>
</dbReference>
<dbReference type="EMBL" id="JAXAFJ010000009">
    <property type="protein sequence ID" value="MDX6807123.1"/>
    <property type="molecule type" value="Genomic_DNA"/>
</dbReference>
<comment type="pathway">
    <text evidence="2">Amino-acid biosynthesis; L-histidine biosynthesis; L-histidine from 5-phospho-alpha-D-ribose 1-diphosphate: step 8/9.</text>
</comment>
<dbReference type="PANTHER" id="PTHR43200:SF6">
    <property type="entry name" value="3'(2'),5'-BISPHOSPHATE NUCLEOTIDASE"/>
    <property type="match status" value="1"/>
</dbReference>
<dbReference type="InterPro" id="IPR000760">
    <property type="entry name" value="Inositol_monophosphatase-like"/>
</dbReference>
<comment type="similarity">
    <text evidence="3">Belongs to the inositol monophosphatase superfamily.</text>
</comment>
<dbReference type="NCBIfam" id="TIGR02067">
    <property type="entry name" value="his_9_HisN"/>
    <property type="match status" value="1"/>
</dbReference>
<keyword evidence="7 12" id="KW-0378">Hydrolase</keyword>
<keyword evidence="5" id="KW-0028">Amino-acid biosynthesis</keyword>
<dbReference type="EC" id="3.1.3.15" evidence="4 11"/>
<evidence type="ECO:0000256" key="2">
    <source>
        <dbReference type="ARBA" id="ARBA00004970"/>
    </source>
</evidence>
<evidence type="ECO:0000256" key="1">
    <source>
        <dbReference type="ARBA" id="ARBA00001946"/>
    </source>
</evidence>
<evidence type="ECO:0000256" key="4">
    <source>
        <dbReference type="ARBA" id="ARBA00013085"/>
    </source>
</evidence>
<dbReference type="RefSeq" id="WP_319845245.1">
    <property type="nucleotide sequence ID" value="NZ_JAXAFJ010000009.1"/>
</dbReference>
<evidence type="ECO:0000256" key="9">
    <source>
        <dbReference type="ARBA" id="ARBA00023102"/>
    </source>
</evidence>
<comment type="caution">
    <text evidence="12">The sequence shown here is derived from an EMBL/GenBank/DDBJ whole genome shotgun (WGS) entry which is preliminary data.</text>
</comment>
<organism evidence="12 13">
    <name type="scientific">Terrihabitans rhizophilus</name>
    <dbReference type="NCBI Taxonomy" id="3092662"/>
    <lineage>
        <taxon>Bacteria</taxon>
        <taxon>Pseudomonadati</taxon>
        <taxon>Pseudomonadota</taxon>
        <taxon>Alphaproteobacteria</taxon>
        <taxon>Hyphomicrobiales</taxon>
        <taxon>Terrihabitans</taxon>
    </lineage>
</organism>
<dbReference type="Gene3D" id="3.40.190.80">
    <property type="match status" value="1"/>
</dbReference>
<dbReference type="InterPro" id="IPR011809">
    <property type="entry name" value="His_9_proposed"/>
</dbReference>
<dbReference type="PROSITE" id="PS00629">
    <property type="entry name" value="IMP_1"/>
    <property type="match status" value="1"/>
</dbReference>
<evidence type="ECO:0000256" key="11">
    <source>
        <dbReference type="NCBIfam" id="TIGR02067"/>
    </source>
</evidence>